<accession>A0A8S1QUV0</accession>
<gene>
    <name evidence="1" type="ORF">PSON_ATCC_30995.1.T1210052</name>
</gene>
<organism evidence="1 2">
    <name type="scientific">Paramecium sonneborni</name>
    <dbReference type="NCBI Taxonomy" id="65129"/>
    <lineage>
        <taxon>Eukaryota</taxon>
        <taxon>Sar</taxon>
        <taxon>Alveolata</taxon>
        <taxon>Ciliophora</taxon>
        <taxon>Intramacronucleata</taxon>
        <taxon>Oligohymenophorea</taxon>
        <taxon>Peniculida</taxon>
        <taxon>Parameciidae</taxon>
        <taxon>Paramecium</taxon>
    </lineage>
</organism>
<dbReference type="EMBL" id="CAJJDN010000121">
    <property type="protein sequence ID" value="CAD8119411.1"/>
    <property type="molecule type" value="Genomic_DNA"/>
</dbReference>
<dbReference type="Proteomes" id="UP000692954">
    <property type="component" value="Unassembled WGS sequence"/>
</dbReference>
<evidence type="ECO:0000313" key="1">
    <source>
        <dbReference type="EMBL" id="CAD8119411.1"/>
    </source>
</evidence>
<proteinExistence type="predicted"/>
<sequence>MNQTNLPLCHIHQLPIIQITLITSPNEDFQMFCPKCPQTQNQTLDVQTILNHLQMIQITQQPSIQNYIQFLLSRINTIQQDFLQTIQHFSKQVKDQIKFYQSQLITPETTNYFNTIEKFTIDDLKQLSSIFALNFQMDNNSQYQKTNYILKQQITILHHKIKEANQLKLQIENSFNPDYQISSQIQTDEEDHFSDIPKEYKNYIEKHKIEYSSQIKGIQFSYDNQYIFAFSHELPLTAFKVVDNKLAIYQQLEDKPNNLYKISTSKIANRIYATFGKIIQIYEENQEKHWNPTQNFDMNQNIHLIQVSVDEKIAIAQLRNITIFYPLQDNKESKQISLPQKYKKIFRDLSFNQKGQLLVTTNEEVLIIWKICNQNQIEMYQCFENQWSIYAQFNDSSNDIICSISSGGNRHFWIPDSKGNFYESQSIYTSQCTFGCTIKFRLNSKLVILGNHSIEILEQDQQNNDEWIVQQKFKINCWNLDVSKDAKYIVADDFSKLCLFVREE</sequence>
<dbReference type="AlphaFoldDB" id="A0A8S1QUV0"/>
<comment type="caution">
    <text evidence="1">The sequence shown here is derived from an EMBL/GenBank/DDBJ whole genome shotgun (WGS) entry which is preliminary data.</text>
</comment>
<evidence type="ECO:0008006" key="3">
    <source>
        <dbReference type="Google" id="ProtNLM"/>
    </source>
</evidence>
<evidence type="ECO:0000313" key="2">
    <source>
        <dbReference type="Proteomes" id="UP000692954"/>
    </source>
</evidence>
<keyword evidence="2" id="KW-1185">Reference proteome</keyword>
<reference evidence="1" key="1">
    <citation type="submission" date="2021-01" db="EMBL/GenBank/DDBJ databases">
        <authorList>
            <consortium name="Genoscope - CEA"/>
            <person name="William W."/>
        </authorList>
    </citation>
    <scope>NUCLEOTIDE SEQUENCE</scope>
</reference>
<protein>
    <recommendedName>
        <fullName evidence="3">WD40-repeat-containing domain</fullName>
    </recommendedName>
</protein>
<name>A0A8S1QUV0_9CILI</name>
<dbReference type="OrthoDB" id="295214at2759"/>